<keyword evidence="2" id="KW-1185">Reference proteome</keyword>
<evidence type="ECO:0000313" key="2">
    <source>
        <dbReference type="Proteomes" id="UP000070544"/>
    </source>
</evidence>
<name>A0A139ANF0_GONPJ</name>
<reference evidence="1 2" key="1">
    <citation type="journal article" date="2015" name="Genome Biol. Evol.">
        <title>Phylogenomic analyses indicate that early fungi evolved digesting cell walls of algal ancestors of land plants.</title>
        <authorList>
            <person name="Chang Y."/>
            <person name="Wang S."/>
            <person name="Sekimoto S."/>
            <person name="Aerts A.L."/>
            <person name="Choi C."/>
            <person name="Clum A."/>
            <person name="LaButti K.M."/>
            <person name="Lindquist E.A."/>
            <person name="Yee Ngan C."/>
            <person name="Ohm R.A."/>
            <person name="Salamov A.A."/>
            <person name="Grigoriev I.V."/>
            <person name="Spatafora J.W."/>
            <person name="Berbee M.L."/>
        </authorList>
    </citation>
    <scope>NUCLEOTIDE SEQUENCE [LARGE SCALE GENOMIC DNA]</scope>
    <source>
        <strain evidence="1 2">JEL478</strain>
    </source>
</reference>
<dbReference type="AlphaFoldDB" id="A0A139ANF0"/>
<dbReference type="Proteomes" id="UP000070544">
    <property type="component" value="Unassembled WGS sequence"/>
</dbReference>
<proteinExistence type="predicted"/>
<organism evidence="1 2">
    <name type="scientific">Gonapodya prolifera (strain JEL478)</name>
    <name type="common">Monoblepharis prolifera</name>
    <dbReference type="NCBI Taxonomy" id="1344416"/>
    <lineage>
        <taxon>Eukaryota</taxon>
        <taxon>Fungi</taxon>
        <taxon>Fungi incertae sedis</taxon>
        <taxon>Chytridiomycota</taxon>
        <taxon>Chytridiomycota incertae sedis</taxon>
        <taxon>Monoblepharidomycetes</taxon>
        <taxon>Monoblepharidales</taxon>
        <taxon>Gonapodyaceae</taxon>
        <taxon>Gonapodya</taxon>
    </lineage>
</organism>
<evidence type="ECO:0000313" key="1">
    <source>
        <dbReference type="EMBL" id="KXS18053.1"/>
    </source>
</evidence>
<sequence>MWKCEWEAEWYAQPVARVRNDESIGWTEGVNLILTNVGQLVGQTMFKVGMDIAIASPTSPLIQIFLSVLDCAASQQFVRYMYHFKAVHHPVIRRSENQDLNEICKRESSQRQGRLGVRASGKEYQERVSGLVCHGARQDRGERWLKSICRTIFRYISRIFDATEV</sequence>
<accession>A0A139ANF0</accession>
<protein>
    <submittedName>
        <fullName evidence="1">Uncharacterized protein</fullName>
    </submittedName>
</protein>
<gene>
    <name evidence="1" type="ORF">M427DRAFT_238245</name>
</gene>
<dbReference type="EMBL" id="KQ965744">
    <property type="protein sequence ID" value="KXS18053.1"/>
    <property type="molecule type" value="Genomic_DNA"/>
</dbReference>